<dbReference type="Proteomes" id="UP001328733">
    <property type="component" value="Unassembled WGS sequence"/>
</dbReference>
<accession>A0AAW9R0N6</accession>
<protein>
    <submittedName>
        <fullName evidence="1">Uncharacterized protein</fullName>
    </submittedName>
</protein>
<dbReference type="EMBL" id="JBAFSM010000059">
    <property type="protein sequence ID" value="MEG3439746.1"/>
    <property type="molecule type" value="Genomic_DNA"/>
</dbReference>
<keyword evidence="2" id="KW-1185">Reference proteome</keyword>
<dbReference type="RefSeq" id="WP_332867225.1">
    <property type="nucleotide sequence ID" value="NZ_JBAFSM010000059.1"/>
</dbReference>
<organism evidence="1 2">
    <name type="scientific">Pannus brasiliensis CCIBt3594</name>
    <dbReference type="NCBI Taxonomy" id="1427578"/>
    <lineage>
        <taxon>Bacteria</taxon>
        <taxon>Bacillati</taxon>
        <taxon>Cyanobacteriota</taxon>
        <taxon>Cyanophyceae</taxon>
        <taxon>Oscillatoriophycideae</taxon>
        <taxon>Chroococcales</taxon>
        <taxon>Microcystaceae</taxon>
        <taxon>Pannus</taxon>
    </lineage>
</organism>
<dbReference type="AlphaFoldDB" id="A0AAW9R0N6"/>
<comment type="caution">
    <text evidence="1">The sequence shown here is derived from an EMBL/GenBank/DDBJ whole genome shotgun (WGS) entry which is preliminary data.</text>
</comment>
<evidence type="ECO:0000313" key="1">
    <source>
        <dbReference type="EMBL" id="MEG3439746.1"/>
    </source>
</evidence>
<sequence>MNKYEYSNLCNLPSVHPVYDHEFNQLIEASFLLCQQTLYEGDLGRAKFMNWLDRLYILHLLIKLRFDESYAVPFSQKTIKLYDKIAQLYHLVFLGCELFFQDASISSLKTIVMPQIGLLKFSWKKLLRENFRRQKKKLLTK</sequence>
<evidence type="ECO:0000313" key="2">
    <source>
        <dbReference type="Proteomes" id="UP001328733"/>
    </source>
</evidence>
<name>A0AAW9R0N6_9CHRO</name>
<reference evidence="1 2" key="1">
    <citation type="submission" date="2024-01" db="EMBL/GenBank/DDBJ databases">
        <title>Genomic insights into the taxonomy and metabolism of the cyanobacterium Pannus brasiliensis CCIBt3594.</title>
        <authorList>
            <person name="Machado M."/>
            <person name="Botero N.B."/>
            <person name="Andreote A.P.D."/>
            <person name="Feitosa A.M.T."/>
            <person name="Popin R."/>
            <person name="Sivonen K."/>
            <person name="Fiore M.F."/>
        </authorList>
    </citation>
    <scope>NUCLEOTIDE SEQUENCE [LARGE SCALE GENOMIC DNA]</scope>
    <source>
        <strain evidence="1 2">CCIBt3594</strain>
    </source>
</reference>
<proteinExistence type="predicted"/>
<gene>
    <name evidence="1" type="ORF">V0288_21640</name>
</gene>